<dbReference type="InterPro" id="IPR009040">
    <property type="entry name" value="Ferritin-like_diiron"/>
</dbReference>
<dbReference type="AlphaFoldDB" id="A6YIN5"/>
<dbReference type="CDD" id="cd00907">
    <property type="entry name" value="Bacterioferritin"/>
    <property type="match status" value="1"/>
</dbReference>
<organism evidence="6">
    <name type="scientific">Paulinella chromatophora</name>
    <dbReference type="NCBI Taxonomy" id="39717"/>
    <lineage>
        <taxon>Eukaryota</taxon>
        <taxon>Sar</taxon>
        <taxon>Rhizaria</taxon>
        <taxon>Cercozoa</taxon>
        <taxon>Imbricatea</taxon>
        <taxon>Silicofilosea</taxon>
        <taxon>Euglyphida</taxon>
        <taxon>Paulinellidae</taxon>
        <taxon>Paulinella</taxon>
    </lineage>
</organism>
<dbReference type="PANTHER" id="PTHR30295:SF0">
    <property type="entry name" value="BACTERIOFERRITIN"/>
    <property type="match status" value="1"/>
</dbReference>
<evidence type="ECO:0000259" key="5">
    <source>
        <dbReference type="PROSITE" id="PS50905"/>
    </source>
</evidence>
<evidence type="ECO:0000256" key="1">
    <source>
        <dbReference type="ARBA" id="ARBA00022434"/>
    </source>
</evidence>
<feature type="domain" description="Ferritin-like diiron" evidence="5">
    <location>
        <begin position="3"/>
        <end position="147"/>
    </location>
</feature>
<sequence>MINALHPRILGYLGRALSLELSAVQQYMTQASLVALWGEQEAAQRFRNETVEEMQHAEKIVKRMLESGVVPSASQLRPVSIASDLVGLLKQNIDFEADLISHYSEAVLFCRSIGDQSNIDFFQDLFNDEKQHGTELSQWLHELKPSQPQTSIQRASF</sequence>
<geneLocation type="plastid" evidence="6"/>
<evidence type="ECO:0000256" key="4">
    <source>
        <dbReference type="ARBA" id="ARBA00023004"/>
    </source>
</evidence>
<reference evidence="6" key="2">
    <citation type="submission" date="2007-05" db="EMBL/GenBank/DDBJ databases">
        <authorList>
            <person name="Gloeckner G."/>
            <person name="Marin B."/>
            <person name="Nowack E.C.M."/>
            <person name="Melkonian M."/>
        </authorList>
    </citation>
    <scope>NUCLEOTIDE SEQUENCE</scope>
</reference>
<dbReference type="SUPFAM" id="SSF47240">
    <property type="entry name" value="Ferritin-like"/>
    <property type="match status" value="1"/>
</dbReference>
<dbReference type="PANTHER" id="PTHR30295">
    <property type="entry name" value="BACTERIOFERRITIN"/>
    <property type="match status" value="1"/>
</dbReference>
<dbReference type="GO" id="GO:0005829">
    <property type="term" value="C:cytosol"/>
    <property type="evidence" value="ECO:0007669"/>
    <property type="project" value="TreeGrafter"/>
</dbReference>
<keyword evidence="6" id="KW-0934">Plastid</keyword>
<gene>
    <name evidence="6" type="primary">bfr</name>
    <name evidence="7" type="ordered locus">PCC_0914</name>
</gene>
<dbReference type="PRINTS" id="PR00601">
    <property type="entry name" value="BACFERRITIN"/>
</dbReference>
<reference evidence="7" key="3">
    <citation type="submission" date="2007-08" db="EMBL/GenBank/DDBJ databases">
        <authorList>
            <person name="Gloeckner G."/>
            <person name="Nowack E."/>
            <person name="Melkonian M."/>
        </authorList>
    </citation>
    <scope>NUCLEOTIDE SEQUENCE</scope>
</reference>
<reference evidence="7" key="4">
    <citation type="journal article" date="2008" name="Curr. Biol.">
        <title>Chromatophore genome sequence of Paulinella sheds light on acquisition of photosynthesis by eukaryotes.</title>
        <authorList>
            <person name="Nowack E.C.M."/>
            <person name="Melkonian M."/>
            <person name="Gloeckner G."/>
        </authorList>
    </citation>
    <scope>NUCLEOTIDE SEQUENCE [LARGE SCALE GENOMIC DNA]</scope>
</reference>
<dbReference type="Pfam" id="PF00210">
    <property type="entry name" value="Ferritin"/>
    <property type="match status" value="1"/>
</dbReference>
<dbReference type="InterPro" id="IPR009078">
    <property type="entry name" value="Ferritin-like_SF"/>
</dbReference>
<dbReference type="GO" id="GO:0006879">
    <property type="term" value="P:intracellular iron ion homeostasis"/>
    <property type="evidence" value="ECO:0007669"/>
    <property type="project" value="UniProtKB-KW"/>
</dbReference>
<dbReference type="EMBL" id="CP000815">
    <property type="protein sequence ID" value="ACB43323.1"/>
    <property type="molecule type" value="Genomic_DNA"/>
</dbReference>
<dbReference type="InterPro" id="IPR002024">
    <property type="entry name" value="Bacterioferritin"/>
</dbReference>
<dbReference type="GO" id="GO:0006826">
    <property type="term" value="P:iron ion transport"/>
    <property type="evidence" value="ECO:0007669"/>
    <property type="project" value="InterPro"/>
</dbReference>
<dbReference type="PIRSF" id="PIRSF002560">
    <property type="entry name" value="Bacterioferritin"/>
    <property type="match status" value="1"/>
</dbReference>
<dbReference type="Gene3D" id="1.20.1260.10">
    <property type="match status" value="1"/>
</dbReference>
<keyword evidence="3" id="KW-0479">Metal-binding</keyword>
<keyword evidence="2" id="KW-0349">Heme</keyword>
<dbReference type="RefSeq" id="YP_002049533.1">
    <property type="nucleotide sequence ID" value="NC_011087.1"/>
</dbReference>
<dbReference type="GO" id="GO:0004322">
    <property type="term" value="F:ferroxidase activity"/>
    <property type="evidence" value="ECO:0007669"/>
    <property type="project" value="TreeGrafter"/>
</dbReference>
<evidence type="ECO:0000313" key="7">
    <source>
        <dbReference type="EMBL" id="ACB43323.1"/>
    </source>
</evidence>
<accession>A6YIN5</accession>
<keyword evidence="4" id="KW-0408">Iron</keyword>
<evidence type="ECO:0000256" key="3">
    <source>
        <dbReference type="ARBA" id="ARBA00022723"/>
    </source>
</evidence>
<dbReference type="PROSITE" id="PS50905">
    <property type="entry name" value="FERRITIN_LIKE"/>
    <property type="match status" value="1"/>
</dbReference>
<name>A6YIN5_PAUCH</name>
<dbReference type="EMBL" id="EF589049">
    <property type="protein sequence ID" value="ABS00407.1"/>
    <property type="molecule type" value="Genomic_DNA"/>
</dbReference>
<dbReference type="InterPro" id="IPR012347">
    <property type="entry name" value="Ferritin-like"/>
</dbReference>
<keyword evidence="6" id="KW-0150">Chloroplast</keyword>
<dbReference type="GeneID" id="6481702"/>
<dbReference type="GO" id="GO:0020037">
    <property type="term" value="F:heme binding"/>
    <property type="evidence" value="ECO:0007669"/>
    <property type="project" value="TreeGrafter"/>
</dbReference>
<evidence type="ECO:0000256" key="2">
    <source>
        <dbReference type="ARBA" id="ARBA00022617"/>
    </source>
</evidence>
<dbReference type="GO" id="GO:0008199">
    <property type="term" value="F:ferric iron binding"/>
    <property type="evidence" value="ECO:0007669"/>
    <property type="project" value="InterPro"/>
</dbReference>
<reference evidence="6" key="1">
    <citation type="journal article" date="2007" name="BMC Evol. Biol.">
        <title>The ancestor of the Paulinella chromatophore obtained a carboxysomal operon by horizontal gene transfer from a Nitrococcus-like gamma-proteobacterium.</title>
        <authorList>
            <person name="Marin B."/>
            <person name="Nowack E.C.M."/>
            <person name="Glockner G."/>
            <person name="Melkonian M."/>
        </authorList>
    </citation>
    <scope>NUCLEOTIDE SEQUENCE</scope>
</reference>
<dbReference type="InterPro" id="IPR008331">
    <property type="entry name" value="Ferritin_DPS_dom"/>
</dbReference>
<protein>
    <submittedName>
        <fullName evidence="6">Bacterioferritin</fullName>
    </submittedName>
</protein>
<proteinExistence type="predicted"/>
<evidence type="ECO:0000313" key="6">
    <source>
        <dbReference type="EMBL" id="ABS00407.1"/>
    </source>
</evidence>
<keyword evidence="1" id="KW-0409">Iron storage</keyword>